<reference evidence="1" key="1">
    <citation type="journal article" date="2021" name="Sci. Rep.">
        <title>Diploid genomic architecture of Nitzschia inconspicua, an elite biomass production diatom.</title>
        <authorList>
            <person name="Oliver A."/>
            <person name="Podell S."/>
            <person name="Pinowska A."/>
            <person name="Traller J.C."/>
            <person name="Smith S.R."/>
            <person name="McClure R."/>
            <person name="Beliaev A."/>
            <person name="Bohutskyi P."/>
            <person name="Hill E.A."/>
            <person name="Rabines A."/>
            <person name="Zheng H."/>
            <person name="Allen L.Z."/>
            <person name="Kuo A."/>
            <person name="Grigoriev I.V."/>
            <person name="Allen A.E."/>
            <person name="Hazlebeck D."/>
            <person name="Allen E.E."/>
        </authorList>
    </citation>
    <scope>NUCLEOTIDE SEQUENCE</scope>
    <source>
        <strain evidence="1">Hildebrandi</strain>
    </source>
</reference>
<gene>
    <name evidence="1" type="ORF">IV203_011994</name>
</gene>
<proteinExistence type="predicted"/>
<evidence type="ECO:0000313" key="1">
    <source>
        <dbReference type="EMBL" id="KAG7349397.1"/>
    </source>
</evidence>
<evidence type="ECO:0000313" key="2">
    <source>
        <dbReference type="Proteomes" id="UP000693970"/>
    </source>
</evidence>
<reference evidence="1" key="2">
    <citation type="submission" date="2021-04" db="EMBL/GenBank/DDBJ databases">
        <authorList>
            <person name="Podell S."/>
        </authorList>
    </citation>
    <scope>NUCLEOTIDE SEQUENCE</scope>
    <source>
        <strain evidence="1">Hildebrandi</strain>
    </source>
</reference>
<accession>A0A9K3KTD1</accession>
<sequence length="170" mass="20144">MGDWKPISTKYIRETVKELEGERSTMTEVHIRDLKYVSLYLYNDLCRPIRNGSTGGKPFFLNKILKQSNIIEEVEGMRGTIDLDEIHSKNYLISHYHGQEMEVRCHVEAKTMEAFTSRRNYIKDHVILAVCKAYRLWHTSTRKREEREREELIDLDDLNRRVIANIRSSI</sequence>
<name>A0A9K3KTD1_9STRA</name>
<protein>
    <submittedName>
        <fullName evidence="1">Uncharacterized protein</fullName>
    </submittedName>
</protein>
<dbReference type="Proteomes" id="UP000693970">
    <property type="component" value="Unassembled WGS sequence"/>
</dbReference>
<dbReference type="AlphaFoldDB" id="A0A9K3KTD1"/>
<dbReference type="EMBL" id="JAGRRH010000019">
    <property type="protein sequence ID" value="KAG7349397.1"/>
    <property type="molecule type" value="Genomic_DNA"/>
</dbReference>
<organism evidence="1 2">
    <name type="scientific">Nitzschia inconspicua</name>
    <dbReference type="NCBI Taxonomy" id="303405"/>
    <lineage>
        <taxon>Eukaryota</taxon>
        <taxon>Sar</taxon>
        <taxon>Stramenopiles</taxon>
        <taxon>Ochrophyta</taxon>
        <taxon>Bacillariophyta</taxon>
        <taxon>Bacillariophyceae</taxon>
        <taxon>Bacillariophycidae</taxon>
        <taxon>Bacillariales</taxon>
        <taxon>Bacillariaceae</taxon>
        <taxon>Nitzschia</taxon>
    </lineage>
</organism>
<keyword evidence="2" id="KW-1185">Reference proteome</keyword>
<comment type="caution">
    <text evidence="1">The sequence shown here is derived from an EMBL/GenBank/DDBJ whole genome shotgun (WGS) entry which is preliminary data.</text>
</comment>